<sequence>MEGRATDDPPPRPSHASRRVLLPLHTRLLRQVEGQVRLQAGLPKYGFVKTIVTKFLGRWDQGMGSRNVIRYLREVFTSKTIVLTNNFATELREVCCSSKTSRRIRYLQKQPITFDVAILHVFIQGGSTGSFANSHDIPRFKTFRKGSQSHGSTKSRQGVHHHRKCKKDRERFYNFFREEYYVHPDKIFEDMFGENHHFTWSHISWESFSFGDSSSRFRRTGESKRERVCSDSDDESEDETTNIGSHAHRAILGLPACGPLTLDAVKTAQCTDWSVTNQCAKQRMAVAEEKFKLCVNAYNSLCNVLKAA</sequence>
<evidence type="ECO:0000313" key="1">
    <source>
        <dbReference type="EMBL" id="CAB53495.1"/>
    </source>
</evidence>
<name>Q9ST75_ORYSA</name>
<dbReference type="PANTHER" id="PTHR45376">
    <property type="entry name" value="CHAPERONE DNAJ-DOMAIN SUPERFAMILY PROTEIN-RELATED"/>
    <property type="match status" value="1"/>
</dbReference>
<proteinExistence type="predicted"/>
<protein>
    <submittedName>
        <fullName evidence="1">CAA303722.1 protein</fullName>
    </submittedName>
</protein>
<accession>Q9ST75</accession>
<organism evidence="1">
    <name type="scientific">Oryza sativa</name>
    <name type="common">Rice</name>
    <dbReference type="NCBI Taxonomy" id="4530"/>
    <lineage>
        <taxon>Eukaryota</taxon>
        <taxon>Viridiplantae</taxon>
        <taxon>Streptophyta</taxon>
        <taxon>Embryophyta</taxon>
        <taxon>Tracheophyta</taxon>
        <taxon>Spermatophyta</taxon>
        <taxon>Magnoliopsida</taxon>
        <taxon>Liliopsida</taxon>
        <taxon>Poales</taxon>
        <taxon>Poaceae</taxon>
        <taxon>BOP clade</taxon>
        <taxon>Oryzoideae</taxon>
        <taxon>Oryzeae</taxon>
        <taxon>Oryzinae</taxon>
        <taxon>Oryza</taxon>
    </lineage>
</organism>
<reference evidence="1" key="1">
    <citation type="submission" date="1999-08" db="EMBL/GenBank/DDBJ databases">
        <title>Oryza sativa chromosome 4 BAC q3037-207F1 genomic sequence.</title>
        <authorList>
            <person name="Hong G."/>
            <person name="Chen Z."/>
        </authorList>
    </citation>
    <scope>NUCLEOTIDE SEQUENCE</scope>
    <source>
        <strain evidence="1">DNA</strain>
    </source>
</reference>
<gene>
    <name evidence="1" type="primary">q3037.22</name>
</gene>
<dbReference type="AlphaFoldDB" id="Q9ST75"/>
<dbReference type="EMBL" id="AJ245900">
    <property type="protein sequence ID" value="CAB53495.1"/>
    <property type="molecule type" value="Genomic_DNA"/>
</dbReference>
<dbReference type="PANTHER" id="PTHR45376:SF7">
    <property type="entry name" value="OS04G0687300 PROTEIN"/>
    <property type="match status" value="1"/>
</dbReference>